<evidence type="ECO:0000313" key="2">
    <source>
        <dbReference type="Proteomes" id="UP001176941"/>
    </source>
</evidence>
<accession>A0ABN8YV83</accession>
<reference evidence="1" key="1">
    <citation type="submission" date="2023-04" db="EMBL/GenBank/DDBJ databases">
        <authorList>
            <consortium name="ELIXIR-Norway"/>
        </authorList>
    </citation>
    <scope>NUCLEOTIDE SEQUENCE [LARGE SCALE GENOMIC DNA]</scope>
</reference>
<keyword evidence="2" id="KW-1185">Reference proteome</keyword>
<proteinExistence type="predicted"/>
<dbReference type="Proteomes" id="UP001176941">
    <property type="component" value="Chromosome 21"/>
</dbReference>
<name>A0ABN8YV83_RANTA</name>
<evidence type="ECO:0000313" key="1">
    <source>
        <dbReference type="EMBL" id="CAI9163634.1"/>
    </source>
</evidence>
<gene>
    <name evidence="1" type="ORF">MRATA1EN1_LOCUS12596</name>
</gene>
<sequence>MIASWLLGSNHQRVVLRQQLLLAIIYKAPNPAPAQTPSESKPKIPLYCCITTWIPLPHTESESGSLQTTESGALEGTAPVARVLGGRLEVGGWVLFPTFLCSAH</sequence>
<organism evidence="1 2">
    <name type="scientific">Rangifer tarandus platyrhynchus</name>
    <name type="common">Svalbard reindeer</name>
    <dbReference type="NCBI Taxonomy" id="3082113"/>
    <lineage>
        <taxon>Eukaryota</taxon>
        <taxon>Metazoa</taxon>
        <taxon>Chordata</taxon>
        <taxon>Craniata</taxon>
        <taxon>Vertebrata</taxon>
        <taxon>Euteleostomi</taxon>
        <taxon>Mammalia</taxon>
        <taxon>Eutheria</taxon>
        <taxon>Laurasiatheria</taxon>
        <taxon>Artiodactyla</taxon>
        <taxon>Ruminantia</taxon>
        <taxon>Pecora</taxon>
        <taxon>Cervidae</taxon>
        <taxon>Odocoileinae</taxon>
        <taxon>Rangifer</taxon>
    </lineage>
</organism>
<protein>
    <submittedName>
        <fullName evidence="1">Uncharacterized protein</fullName>
    </submittedName>
</protein>
<dbReference type="EMBL" id="OX459957">
    <property type="protein sequence ID" value="CAI9163634.1"/>
    <property type="molecule type" value="Genomic_DNA"/>
</dbReference>